<dbReference type="Pfam" id="PF03368">
    <property type="entry name" value="Dicer_dimer"/>
    <property type="match status" value="1"/>
</dbReference>
<dbReference type="Proteomes" id="UP001381693">
    <property type="component" value="Unassembled WGS sequence"/>
</dbReference>
<keyword evidence="5" id="KW-0677">Repeat</keyword>
<dbReference type="SUPFAM" id="SSF52540">
    <property type="entry name" value="P-loop containing nucleoside triphosphate hydrolases"/>
    <property type="match status" value="1"/>
</dbReference>
<dbReference type="InterPro" id="IPR000999">
    <property type="entry name" value="RNase_III_dom"/>
</dbReference>
<dbReference type="Gene3D" id="1.10.1520.10">
    <property type="entry name" value="Ribonuclease III domain"/>
    <property type="match status" value="1"/>
</dbReference>
<organism evidence="22 23">
    <name type="scientific">Halocaridina rubra</name>
    <name type="common">Hawaiian red shrimp</name>
    <dbReference type="NCBI Taxonomy" id="373956"/>
    <lineage>
        <taxon>Eukaryota</taxon>
        <taxon>Metazoa</taxon>
        <taxon>Ecdysozoa</taxon>
        <taxon>Arthropoda</taxon>
        <taxon>Crustacea</taxon>
        <taxon>Multicrustacea</taxon>
        <taxon>Malacostraca</taxon>
        <taxon>Eumalacostraca</taxon>
        <taxon>Eucarida</taxon>
        <taxon>Decapoda</taxon>
        <taxon>Pleocyemata</taxon>
        <taxon>Caridea</taxon>
        <taxon>Atyoidea</taxon>
        <taxon>Atyidae</taxon>
        <taxon>Halocaridina</taxon>
    </lineage>
</organism>
<keyword evidence="16" id="KW-0472">Membrane</keyword>
<dbReference type="GO" id="GO:0003723">
    <property type="term" value="F:RNA binding"/>
    <property type="evidence" value="ECO:0007669"/>
    <property type="project" value="UniProtKB-UniRule"/>
</dbReference>
<comment type="caution">
    <text evidence="22">The sequence shown here is derived from an EMBL/GenBank/DDBJ whole genome shotgun (WGS) entry which is preliminary data.</text>
</comment>
<keyword evidence="15" id="KW-0694">RNA-binding</keyword>
<evidence type="ECO:0000256" key="1">
    <source>
        <dbReference type="ARBA" id="ARBA00001936"/>
    </source>
</evidence>
<dbReference type="GO" id="GO:0004386">
    <property type="term" value="F:helicase activity"/>
    <property type="evidence" value="ECO:0007669"/>
    <property type="project" value="UniProtKB-KW"/>
</dbReference>
<keyword evidence="4" id="KW-0479">Metal-binding</keyword>
<feature type="domain" description="RNase III" evidence="17">
    <location>
        <begin position="964"/>
        <end position="1145"/>
    </location>
</feature>
<dbReference type="Gene3D" id="3.30.160.380">
    <property type="entry name" value="Dicer dimerisation domain"/>
    <property type="match status" value="1"/>
</dbReference>
<feature type="domain" description="Helicase C-terminal" evidence="20">
    <location>
        <begin position="301"/>
        <end position="480"/>
    </location>
</feature>
<keyword evidence="16" id="KW-0812">Transmembrane</keyword>
<comment type="cofactor">
    <cofactor evidence="1">
        <name>Mn(2+)</name>
        <dbReference type="ChEBI" id="CHEBI:29035"/>
    </cofactor>
</comment>
<keyword evidence="7" id="KW-0255">Endonuclease</keyword>
<accession>A0AAN8ZRX1</accession>
<dbReference type="InterPro" id="IPR036389">
    <property type="entry name" value="RNase_III_sf"/>
</dbReference>
<dbReference type="PROSITE" id="PS51194">
    <property type="entry name" value="HELICASE_CTER"/>
    <property type="match status" value="1"/>
</dbReference>
<dbReference type="GO" id="GO:0031047">
    <property type="term" value="P:regulatory ncRNA-mediated gene silencing"/>
    <property type="evidence" value="ECO:0007669"/>
    <property type="project" value="UniProtKB-KW"/>
</dbReference>
<evidence type="ECO:0000313" key="22">
    <source>
        <dbReference type="EMBL" id="KAK7066036.1"/>
    </source>
</evidence>
<proteinExistence type="inferred from homology"/>
<dbReference type="CDD" id="cd00593">
    <property type="entry name" value="RIBOc"/>
    <property type="match status" value="1"/>
</dbReference>
<dbReference type="GO" id="GO:0005524">
    <property type="term" value="F:ATP binding"/>
    <property type="evidence" value="ECO:0007669"/>
    <property type="project" value="UniProtKB-KW"/>
</dbReference>
<dbReference type="Gene3D" id="2.170.260.10">
    <property type="entry name" value="paz domain"/>
    <property type="match status" value="1"/>
</dbReference>
<dbReference type="EMBL" id="JAXCGZ010019515">
    <property type="protein sequence ID" value="KAK7066036.1"/>
    <property type="molecule type" value="Genomic_DNA"/>
</dbReference>
<evidence type="ECO:0000256" key="2">
    <source>
        <dbReference type="ARBA" id="ARBA00001946"/>
    </source>
</evidence>
<keyword evidence="23" id="KW-1185">Reference proteome</keyword>
<evidence type="ECO:0000259" key="20">
    <source>
        <dbReference type="PROSITE" id="PS51194"/>
    </source>
</evidence>
<feature type="domain" description="Dicer dsRNA-binding fold" evidence="21">
    <location>
        <begin position="500"/>
        <end position="591"/>
    </location>
</feature>
<reference evidence="22 23" key="1">
    <citation type="submission" date="2023-11" db="EMBL/GenBank/DDBJ databases">
        <title>Halocaridina rubra genome assembly.</title>
        <authorList>
            <person name="Smith C."/>
        </authorList>
    </citation>
    <scope>NUCLEOTIDE SEQUENCE [LARGE SCALE GENOMIC DNA]</scope>
    <source>
        <strain evidence="22">EP-1</strain>
        <tissue evidence="22">Whole</tissue>
    </source>
</reference>
<evidence type="ECO:0000259" key="17">
    <source>
        <dbReference type="PROSITE" id="PS50142"/>
    </source>
</evidence>
<sequence length="1237" mass="141901">MNTFLQIRGSMKEGMKRTVFCVNTVPLVYQQGKAIETHTRLKVGKYEGSQNVDLWDDKKWEEELEKHEVIILTSQILLQLVLHGRLPLNKVNLIIMDECHHAVGNHPMREVLREYEKLKDMHSKKCPHIMGLTASVINRKCKSFEVMKAIHTLEMTMNSALVTSKNQEEIKNCITQPKEILVMYRKDSMTSYQELINAQLSGMLFEVCERDDIEMKAKTFIKKRINNIVHIMTSLGDWCVARAIKYEMENLEDSAEAEEVHLLRELYRDLRTRFNTIYKVCVGKEVKMANPKDHVSHHVKKLMEILSSIRNSTVAGLIFVERRNTAKILYDLLLELAKQNVDLAYIKPLYIVSATAHMNTDLRLAELECRKVLKSLDKFRNGVANFIVSTSVLEEGVDIRCCNLVIRFDKPMNYRAYVQSRGRSRADSSRYVLMVEDANHQKFISDLDVYREIEKSLKTLCLNRNLPTDDETRMHFKEDEIILPYEPYGIEGPKVTANSAVSLINHYLGNLPQDKFTNLTPQVIYTRGRNCIKAGIILPVSSPLRTTVYGKFMNTQDLAKKSAALEVCKILHAMKELDHSLCPVKPKIENITEGLLDIDFGTQAEEVIGLGTKKHMQICEKEICESFSNTDSRVYQLYSIEILPAYPELQRFSVNSTTSEWTLGLLCSGVLIHCPFNLYGPRFGEISIKIKHVKEMQCIRDATMKKIVNFHKQTMEWVYCINKYVMEFSPEKFGHNMYVVPLKGGLLCDDLLNEMNDKSFIRKESSSCGHLQDFDFNRSLYQHAVIYPLYCDDDIMYYVTDILDHLSPSSEFPESISQYGTYENYFKVRYGKSITNRQQPLLAVKHLPKALNYLKKANEVTIKKKKNWEPQKFIPELCGVLPFKLSFWWQLSCIPSILHRLNSFGIAYSLSVNINTNTVPTLKSINLFAFDFKWAGKLAQQTAGNKNLAVVLSKKNDGDMQPFMLVHALTLLNAQDGYDLERLEVLGDAFLKFVVGDYVFLKFPMAHEGKLSVCRSYFVCNKTLYKFGKKLGIPNKLQTLHFSPRVNGFIPGFGVKKDVENQLSSVSLPHDKWYKFRTQCSLMDADEVFQDMDTEKKLTSVIEDQSVHSTGKELCYNPWKQQRVSDKSVADSVEALIGAYLLKCGSKAAKDFIHFLGIGIFDVSICYVIESNCSCSTLLTLIFCAGLISYVIIIHVITRINGYFWCGGRKIISLVFPHEMQNPTMRQKSEGLQYHLL</sequence>
<keyword evidence="16" id="KW-1133">Transmembrane helix</keyword>
<evidence type="ECO:0000313" key="23">
    <source>
        <dbReference type="Proteomes" id="UP001381693"/>
    </source>
</evidence>
<evidence type="ECO:0000256" key="15">
    <source>
        <dbReference type="PROSITE-ProRule" id="PRU00657"/>
    </source>
</evidence>
<keyword evidence="9" id="KW-0347">Helicase</keyword>
<keyword evidence="10" id="KW-0067">ATP-binding</keyword>
<evidence type="ECO:0000256" key="10">
    <source>
        <dbReference type="ARBA" id="ARBA00022840"/>
    </source>
</evidence>
<evidence type="ECO:0000256" key="9">
    <source>
        <dbReference type="ARBA" id="ARBA00022806"/>
    </source>
</evidence>
<dbReference type="PROSITE" id="PS50821">
    <property type="entry name" value="PAZ"/>
    <property type="match status" value="1"/>
</dbReference>
<protein>
    <submittedName>
        <fullName evidence="22">Uncharacterized protein</fullName>
    </submittedName>
</protein>
<dbReference type="Pfam" id="PF04851">
    <property type="entry name" value="ResIII"/>
    <property type="match status" value="1"/>
</dbReference>
<dbReference type="SMART" id="SM00535">
    <property type="entry name" value="RIBOc"/>
    <property type="match status" value="1"/>
</dbReference>
<keyword evidence="3" id="KW-0540">Nuclease</keyword>
<dbReference type="InterPro" id="IPR038248">
    <property type="entry name" value="Dicer_dimer_sf"/>
</dbReference>
<evidence type="ECO:0000256" key="13">
    <source>
        <dbReference type="ARBA" id="ARBA00023211"/>
    </source>
</evidence>
<evidence type="ECO:0000256" key="3">
    <source>
        <dbReference type="ARBA" id="ARBA00022722"/>
    </source>
</evidence>
<dbReference type="SUPFAM" id="SSF101690">
    <property type="entry name" value="PAZ domain"/>
    <property type="match status" value="1"/>
</dbReference>
<comment type="cofactor">
    <cofactor evidence="2">
        <name>Mg(2+)</name>
        <dbReference type="ChEBI" id="CHEBI:18420"/>
    </cofactor>
</comment>
<feature type="domain" description="PAZ" evidence="18">
    <location>
        <begin position="750"/>
        <end position="882"/>
    </location>
</feature>
<keyword evidence="13" id="KW-0464">Manganese</keyword>
<dbReference type="PROSITE" id="PS51327">
    <property type="entry name" value="DICER_DSRBF"/>
    <property type="match status" value="1"/>
</dbReference>
<dbReference type="PANTHER" id="PTHR14950">
    <property type="entry name" value="DICER-RELATED"/>
    <property type="match status" value="1"/>
</dbReference>
<evidence type="ECO:0000259" key="21">
    <source>
        <dbReference type="PROSITE" id="PS51327"/>
    </source>
</evidence>
<dbReference type="SMART" id="SM00949">
    <property type="entry name" value="PAZ"/>
    <property type="match status" value="1"/>
</dbReference>
<dbReference type="AlphaFoldDB" id="A0AAN8ZRX1"/>
<keyword evidence="11" id="KW-0460">Magnesium</keyword>
<evidence type="ECO:0000256" key="5">
    <source>
        <dbReference type="ARBA" id="ARBA00022737"/>
    </source>
</evidence>
<feature type="transmembrane region" description="Helical" evidence="16">
    <location>
        <begin position="1178"/>
        <end position="1200"/>
    </location>
</feature>
<dbReference type="InterPro" id="IPR003100">
    <property type="entry name" value="PAZ_dom"/>
</dbReference>
<evidence type="ECO:0000256" key="11">
    <source>
        <dbReference type="ARBA" id="ARBA00022842"/>
    </source>
</evidence>
<feature type="domain" description="Helicase ATP-binding" evidence="19">
    <location>
        <begin position="1"/>
        <end position="154"/>
    </location>
</feature>
<dbReference type="Gene3D" id="3.40.50.300">
    <property type="entry name" value="P-loop containing nucleotide triphosphate hydrolases"/>
    <property type="match status" value="2"/>
</dbReference>
<dbReference type="Pfam" id="PF00636">
    <property type="entry name" value="Ribonuclease_3"/>
    <property type="match status" value="1"/>
</dbReference>
<comment type="similarity">
    <text evidence="14 15">Belongs to the helicase family. Dicer subfamily.</text>
</comment>
<keyword evidence="12" id="KW-0943">RNA-mediated gene silencing</keyword>
<dbReference type="InterPro" id="IPR006935">
    <property type="entry name" value="Helicase/UvrB_N"/>
</dbReference>
<dbReference type="InterPro" id="IPR001650">
    <property type="entry name" value="Helicase_C-like"/>
</dbReference>
<dbReference type="GO" id="GO:0004525">
    <property type="term" value="F:ribonuclease III activity"/>
    <property type="evidence" value="ECO:0007669"/>
    <property type="project" value="InterPro"/>
</dbReference>
<dbReference type="Pfam" id="PF00271">
    <property type="entry name" value="Helicase_C"/>
    <property type="match status" value="1"/>
</dbReference>
<keyword evidence="6" id="KW-0547">Nucleotide-binding</keyword>
<dbReference type="GO" id="GO:0006396">
    <property type="term" value="P:RNA processing"/>
    <property type="evidence" value="ECO:0007669"/>
    <property type="project" value="InterPro"/>
</dbReference>
<evidence type="ECO:0000259" key="18">
    <source>
        <dbReference type="PROSITE" id="PS50821"/>
    </source>
</evidence>
<evidence type="ECO:0000256" key="7">
    <source>
        <dbReference type="ARBA" id="ARBA00022759"/>
    </source>
</evidence>
<dbReference type="PROSITE" id="PS50142">
    <property type="entry name" value="RNASE_3_2"/>
    <property type="match status" value="1"/>
</dbReference>
<gene>
    <name evidence="22" type="ORF">SK128_000916</name>
</gene>
<dbReference type="Pfam" id="PF02170">
    <property type="entry name" value="PAZ"/>
    <property type="match status" value="1"/>
</dbReference>
<dbReference type="InterPro" id="IPR005034">
    <property type="entry name" value="Dicer_dimerisation"/>
</dbReference>
<evidence type="ECO:0000256" key="4">
    <source>
        <dbReference type="ARBA" id="ARBA00022723"/>
    </source>
</evidence>
<dbReference type="SMART" id="SM00490">
    <property type="entry name" value="HELICc"/>
    <property type="match status" value="1"/>
</dbReference>
<dbReference type="PANTHER" id="PTHR14950:SF37">
    <property type="entry name" value="ENDORIBONUCLEASE DICER"/>
    <property type="match status" value="1"/>
</dbReference>
<dbReference type="SUPFAM" id="SSF69065">
    <property type="entry name" value="RNase III domain-like"/>
    <property type="match status" value="1"/>
</dbReference>
<dbReference type="InterPro" id="IPR036085">
    <property type="entry name" value="PAZ_dom_sf"/>
</dbReference>
<evidence type="ECO:0000256" key="16">
    <source>
        <dbReference type="SAM" id="Phobius"/>
    </source>
</evidence>
<evidence type="ECO:0000259" key="19">
    <source>
        <dbReference type="PROSITE" id="PS51192"/>
    </source>
</evidence>
<evidence type="ECO:0000256" key="14">
    <source>
        <dbReference type="ARBA" id="ARBA00035116"/>
    </source>
</evidence>
<dbReference type="PROSITE" id="PS51192">
    <property type="entry name" value="HELICASE_ATP_BIND_1"/>
    <property type="match status" value="1"/>
</dbReference>
<evidence type="ECO:0000256" key="6">
    <source>
        <dbReference type="ARBA" id="ARBA00022741"/>
    </source>
</evidence>
<dbReference type="GO" id="GO:0003677">
    <property type="term" value="F:DNA binding"/>
    <property type="evidence" value="ECO:0007669"/>
    <property type="project" value="InterPro"/>
</dbReference>
<dbReference type="GO" id="GO:0046872">
    <property type="term" value="F:metal ion binding"/>
    <property type="evidence" value="ECO:0007669"/>
    <property type="project" value="UniProtKB-KW"/>
</dbReference>
<dbReference type="InterPro" id="IPR014001">
    <property type="entry name" value="Helicase_ATP-bd"/>
</dbReference>
<evidence type="ECO:0000256" key="12">
    <source>
        <dbReference type="ARBA" id="ARBA00023158"/>
    </source>
</evidence>
<keyword evidence="8" id="KW-0378">Hydrolase</keyword>
<evidence type="ECO:0000256" key="8">
    <source>
        <dbReference type="ARBA" id="ARBA00022801"/>
    </source>
</evidence>
<dbReference type="InterPro" id="IPR027417">
    <property type="entry name" value="P-loop_NTPase"/>
</dbReference>
<name>A0AAN8ZRX1_HALRR</name>